<dbReference type="Gene3D" id="3.90.1140.10">
    <property type="entry name" value="Cyclic phosphodiesterase"/>
    <property type="match status" value="1"/>
</dbReference>
<keyword evidence="2" id="KW-1185">Reference proteome</keyword>
<dbReference type="HOGENOM" id="CLU_1267570_0_0_1"/>
<evidence type="ECO:0008006" key="3">
    <source>
        <dbReference type="Google" id="ProtNLM"/>
    </source>
</evidence>
<reference evidence="2" key="2">
    <citation type="submission" date="2015-01" db="EMBL/GenBank/DDBJ databases">
        <title>Evolutionary Origins and Diversification of the Mycorrhizal Mutualists.</title>
        <authorList>
            <consortium name="DOE Joint Genome Institute"/>
            <consortium name="Mycorrhizal Genomics Consortium"/>
            <person name="Kohler A."/>
            <person name="Kuo A."/>
            <person name="Nagy L.G."/>
            <person name="Floudas D."/>
            <person name="Copeland A."/>
            <person name="Barry K.W."/>
            <person name="Cichocki N."/>
            <person name="Veneault-Fourrey C."/>
            <person name="LaButti K."/>
            <person name="Lindquist E.A."/>
            <person name="Lipzen A."/>
            <person name="Lundell T."/>
            <person name="Morin E."/>
            <person name="Murat C."/>
            <person name="Riley R."/>
            <person name="Ohm R."/>
            <person name="Sun H."/>
            <person name="Tunlid A."/>
            <person name="Henrissat B."/>
            <person name="Grigoriev I.V."/>
            <person name="Hibbett D.S."/>
            <person name="Martin F."/>
        </authorList>
    </citation>
    <scope>NUCLEOTIDE SEQUENCE [LARGE SCALE GENOMIC DNA]</scope>
    <source>
        <strain evidence="2">MAFF 305830</strain>
    </source>
</reference>
<accession>A0A0C2XBM3</accession>
<reference evidence="1 2" key="1">
    <citation type="submission" date="2014-04" db="EMBL/GenBank/DDBJ databases">
        <authorList>
            <consortium name="DOE Joint Genome Institute"/>
            <person name="Kuo A."/>
            <person name="Zuccaro A."/>
            <person name="Kohler A."/>
            <person name="Nagy L.G."/>
            <person name="Floudas D."/>
            <person name="Copeland A."/>
            <person name="Barry K.W."/>
            <person name="Cichocki N."/>
            <person name="Veneault-Fourrey C."/>
            <person name="LaButti K."/>
            <person name="Lindquist E.A."/>
            <person name="Lipzen A."/>
            <person name="Lundell T."/>
            <person name="Morin E."/>
            <person name="Murat C."/>
            <person name="Sun H."/>
            <person name="Tunlid A."/>
            <person name="Henrissat B."/>
            <person name="Grigoriev I.V."/>
            <person name="Hibbett D.S."/>
            <person name="Martin F."/>
            <person name="Nordberg H.P."/>
            <person name="Cantor M.N."/>
            <person name="Hua S.X."/>
        </authorList>
    </citation>
    <scope>NUCLEOTIDE SEQUENCE [LARGE SCALE GENOMIC DNA]</scope>
    <source>
        <strain evidence="1 2">MAFF 305830</strain>
    </source>
</reference>
<sequence length="211" mass="23867">MSRNLSIWLLPSTTSPEYRDFSKIIDYLAEKHGKASFSPHATLAMLPADFPLEIVHDVINEMKRDWFSRRIEFEKVFTTWVGVVIQGRHDTVDAAGVSIGSLQQAFHDRLQEEVQKRRTAGTIAADTPDVKNIVPWFPHISLAYTEKGQDESVKDIESKGWYKPLDGGIEIAGFQGYKIGAIHFAYCGGLKPEKWTLFEQIEEGNEILAEV</sequence>
<proteinExistence type="predicted"/>
<protein>
    <recommendedName>
        <fullName evidence="3">2',3'-cyclic-nucleotide 3'-phosphodiesterase</fullName>
    </recommendedName>
</protein>
<dbReference type="SUPFAM" id="SSF55144">
    <property type="entry name" value="LigT-like"/>
    <property type="match status" value="1"/>
</dbReference>
<evidence type="ECO:0000313" key="2">
    <source>
        <dbReference type="Proteomes" id="UP000054097"/>
    </source>
</evidence>
<dbReference type="AlphaFoldDB" id="A0A0C2XBM3"/>
<dbReference type="InterPro" id="IPR009097">
    <property type="entry name" value="Cyclic_Pdiesterase"/>
</dbReference>
<dbReference type="OrthoDB" id="514292at2759"/>
<name>A0A0C2XBM3_SERVB</name>
<dbReference type="Proteomes" id="UP000054097">
    <property type="component" value="Unassembled WGS sequence"/>
</dbReference>
<organism evidence="1 2">
    <name type="scientific">Serendipita vermifera MAFF 305830</name>
    <dbReference type="NCBI Taxonomy" id="933852"/>
    <lineage>
        <taxon>Eukaryota</taxon>
        <taxon>Fungi</taxon>
        <taxon>Dikarya</taxon>
        <taxon>Basidiomycota</taxon>
        <taxon>Agaricomycotina</taxon>
        <taxon>Agaricomycetes</taxon>
        <taxon>Sebacinales</taxon>
        <taxon>Serendipitaceae</taxon>
        <taxon>Serendipita</taxon>
    </lineage>
</organism>
<gene>
    <name evidence="1" type="ORF">M408DRAFT_330511</name>
</gene>
<dbReference type="EMBL" id="KN824305">
    <property type="protein sequence ID" value="KIM26542.1"/>
    <property type="molecule type" value="Genomic_DNA"/>
</dbReference>
<evidence type="ECO:0000313" key="1">
    <source>
        <dbReference type="EMBL" id="KIM26542.1"/>
    </source>
</evidence>